<keyword evidence="2" id="KW-1185">Reference proteome</keyword>
<reference evidence="1" key="1">
    <citation type="journal article" date="2020" name="Stud. Mycol.">
        <title>101 Dothideomycetes genomes: a test case for predicting lifestyles and emergence of pathogens.</title>
        <authorList>
            <person name="Haridas S."/>
            <person name="Albert R."/>
            <person name="Binder M."/>
            <person name="Bloem J."/>
            <person name="Labutti K."/>
            <person name="Salamov A."/>
            <person name="Andreopoulos B."/>
            <person name="Baker S."/>
            <person name="Barry K."/>
            <person name="Bills G."/>
            <person name="Bluhm B."/>
            <person name="Cannon C."/>
            <person name="Castanera R."/>
            <person name="Culley D."/>
            <person name="Daum C."/>
            <person name="Ezra D."/>
            <person name="Gonzalez J."/>
            <person name="Henrissat B."/>
            <person name="Kuo A."/>
            <person name="Liang C."/>
            <person name="Lipzen A."/>
            <person name="Lutzoni F."/>
            <person name="Magnuson J."/>
            <person name="Mondo S."/>
            <person name="Nolan M."/>
            <person name="Ohm R."/>
            <person name="Pangilinan J."/>
            <person name="Park H.-J."/>
            <person name="Ramirez L."/>
            <person name="Alfaro M."/>
            <person name="Sun H."/>
            <person name="Tritt A."/>
            <person name="Yoshinaga Y."/>
            <person name="Zwiers L.-H."/>
            <person name="Turgeon B."/>
            <person name="Goodwin S."/>
            <person name="Spatafora J."/>
            <person name="Crous P."/>
            <person name="Grigoriev I."/>
        </authorList>
    </citation>
    <scope>NUCLEOTIDE SEQUENCE</scope>
    <source>
        <strain evidence="1">CBS 107.79</strain>
    </source>
</reference>
<gene>
    <name evidence="1" type="ORF">BU23DRAFT_646909</name>
</gene>
<evidence type="ECO:0000313" key="1">
    <source>
        <dbReference type="EMBL" id="KAF1971281.1"/>
    </source>
</evidence>
<protein>
    <submittedName>
        <fullName evidence="1">Uncharacterized protein</fullName>
    </submittedName>
</protein>
<sequence length="417" mass="48344">MSGKDETDGPAEKNQCDVLYVRRSMMLAPNMTYKILPASEVTIRGRRFPVNHLVIVQPMDALTLLGITEDLTATFARGWEKLPTELKVMIVKHAIVKHYSIRHPTLASWKRNEKYIPKLGSEPYYSLLLSTPDLSTLAKEIFYKHNTFFIRPRGPGVNFPVATAHLARKLFVGMDDLRSVYGARGFLRDLSEGRNGFSRVEHIEVDVSRFLIIRGGMDRFEPASPIWFKYEGRTYWRVRWMLNPRHEEFLRCLALKIDDWRLKELGGCPSGESSKFTPLHCYSIHTPPRNLLTNQIIHQPHALPSLSHSQPRISSAAITTVASLNTGLWRPHRVLHRPLHRRDLLPITRHPAWIQRECCYVLALQQFVEVDNEEDVRRFTLRVGYEVARGHWMRRQIEETVDVPDRLLGNYYVHTIP</sequence>
<proteinExistence type="predicted"/>
<accession>A0A6A5V210</accession>
<dbReference type="EMBL" id="ML976694">
    <property type="protein sequence ID" value="KAF1971281.1"/>
    <property type="molecule type" value="Genomic_DNA"/>
</dbReference>
<dbReference type="Proteomes" id="UP000800036">
    <property type="component" value="Unassembled WGS sequence"/>
</dbReference>
<name>A0A6A5V210_9PLEO</name>
<dbReference type="AlphaFoldDB" id="A0A6A5V210"/>
<organism evidence="1 2">
    <name type="scientific">Bimuria novae-zelandiae CBS 107.79</name>
    <dbReference type="NCBI Taxonomy" id="1447943"/>
    <lineage>
        <taxon>Eukaryota</taxon>
        <taxon>Fungi</taxon>
        <taxon>Dikarya</taxon>
        <taxon>Ascomycota</taxon>
        <taxon>Pezizomycotina</taxon>
        <taxon>Dothideomycetes</taxon>
        <taxon>Pleosporomycetidae</taxon>
        <taxon>Pleosporales</taxon>
        <taxon>Massarineae</taxon>
        <taxon>Didymosphaeriaceae</taxon>
        <taxon>Bimuria</taxon>
    </lineage>
</organism>
<dbReference type="OrthoDB" id="3766700at2759"/>
<evidence type="ECO:0000313" key="2">
    <source>
        <dbReference type="Proteomes" id="UP000800036"/>
    </source>
</evidence>